<proteinExistence type="predicted"/>
<reference evidence="2 3" key="1">
    <citation type="journal article" date="2024" name="Nat. Commun.">
        <title>Phylogenomics reveals the evolutionary origins of lichenization in chlorophyte algae.</title>
        <authorList>
            <person name="Puginier C."/>
            <person name="Libourel C."/>
            <person name="Otte J."/>
            <person name="Skaloud P."/>
            <person name="Haon M."/>
            <person name="Grisel S."/>
            <person name="Petersen M."/>
            <person name="Berrin J.G."/>
            <person name="Delaux P.M."/>
            <person name="Dal Grande F."/>
            <person name="Keller J."/>
        </authorList>
    </citation>
    <scope>NUCLEOTIDE SEQUENCE [LARGE SCALE GENOMIC DNA]</scope>
    <source>
        <strain evidence="2 3">SAG 2145</strain>
    </source>
</reference>
<dbReference type="InterPro" id="IPR032710">
    <property type="entry name" value="NTF2-like_dom_sf"/>
</dbReference>
<protein>
    <recommendedName>
        <fullName evidence="1">SnoaL-like domain-containing protein</fullName>
    </recommendedName>
</protein>
<dbReference type="PANTHER" id="PTHR41252:SF1">
    <property type="entry name" value="BLR2505 PROTEIN"/>
    <property type="match status" value="1"/>
</dbReference>
<evidence type="ECO:0000313" key="2">
    <source>
        <dbReference type="EMBL" id="KAK9831822.1"/>
    </source>
</evidence>
<dbReference type="Gene3D" id="3.10.450.50">
    <property type="match status" value="1"/>
</dbReference>
<evidence type="ECO:0000313" key="3">
    <source>
        <dbReference type="Proteomes" id="UP001438707"/>
    </source>
</evidence>
<dbReference type="Pfam" id="PF12680">
    <property type="entry name" value="SnoaL_2"/>
    <property type="match status" value="1"/>
</dbReference>
<dbReference type="AlphaFoldDB" id="A0AAW1RDW3"/>
<accession>A0AAW1RDW3</accession>
<organism evidence="2 3">
    <name type="scientific">Apatococcus lobatus</name>
    <dbReference type="NCBI Taxonomy" id="904363"/>
    <lineage>
        <taxon>Eukaryota</taxon>
        <taxon>Viridiplantae</taxon>
        <taxon>Chlorophyta</taxon>
        <taxon>core chlorophytes</taxon>
        <taxon>Trebouxiophyceae</taxon>
        <taxon>Chlorellales</taxon>
        <taxon>Chlorellaceae</taxon>
        <taxon>Apatococcus</taxon>
    </lineage>
</organism>
<sequence>MTGGDQLDPQEVNRVFALLEQGTSGTFWKYVDENVDWTVKGTHPLAGHYTSLKDFRHNTFDRIHRAVQGGNVRVNVKNIVIAGNWVTAELLSDAIALKGWRFANAYCWVTRWQNGKIVEVHAYVDSALTTRLIDEAER</sequence>
<dbReference type="Proteomes" id="UP001438707">
    <property type="component" value="Unassembled WGS sequence"/>
</dbReference>
<dbReference type="SUPFAM" id="SSF54427">
    <property type="entry name" value="NTF2-like"/>
    <property type="match status" value="1"/>
</dbReference>
<feature type="domain" description="SnoaL-like" evidence="1">
    <location>
        <begin position="12"/>
        <end position="120"/>
    </location>
</feature>
<keyword evidence="3" id="KW-1185">Reference proteome</keyword>
<name>A0AAW1RDW3_9CHLO</name>
<evidence type="ECO:0000259" key="1">
    <source>
        <dbReference type="Pfam" id="PF12680"/>
    </source>
</evidence>
<dbReference type="EMBL" id="JALJOS010000013">
    <property type="protein sequence ID" value="KAK9831822.1"/>
    <property type="molecule type" value="Genomic_DNA"/>
</dbReference>
<dbReference type="InterPro" id="IPR037401">
    <property type="entry name" value="SnoaL-like"/>
</dbReference>
<gene>
    <name evidence="2" type="ORF">WJX74_010793</name>
</gene>
<dbReference type="PANTHER" id="PTHR41252">
    <property type="entry name" value="BLR2505 PROTEIN"/>
    <property type="match status" value="1"/>
</dbReference>
<comment type="caution">
    <text evidence="2">The sequence shown here is derived from an EMBL/GenBank/DDBJ whole genome shotgun (WGS) entry which is preliminary data.</text>
</comment>